<dbReference type="Pfam" id="PF00201">
    <property type="entry name" value="UDPGT"/>
    <property type="match status" value="1"/>
</dbReference>
<dbReference type="SUPFAM" id="SSF53756">
    <property type="entry name" value="UDP-Glycosyltransferase/glycogen phosphorylase"/>
    <property type="match status" value="1"/>
</dbReference>
<dbReference type="GO" id="GO:0008194">
    <property type="term" value="F:UDP-glycosyltransferase activity"/>
    <property type="evidence" value="ECO:0007669"/>
    <property type="project" value="InterPro"/>
</dbReference>
<dbReference type="PANTHER" id="PTHR48050">
    <property type="entry name" value="STEROL 3-BETA-GLUCOSYLTRANSFERASE"/>
    <property type="match status" value="1"/>
</dbReference>
<dbReference type="AlphaFoldDB" id="A0A250IGS8"/>
<evidence type="ECO:0000256" key="3">
    <source>
        <dbReference type="ARBA" id="ARBA00022679"/>
    </source>
</evidence>
<accession>A0A250IGS8</accession>
<evidence type="ECO:0000259" key="4">
    <source>
        <dbReference type="Pfam" id="PF21036"/>
    </source>
</evidence>
<dbReference type="RefSeq" id="WP_095979413.1">
    <property type="nucleotide sequence ID" value="NZ_CP022163.1"/>
</dbReference>
<evidence type="ECO:0000256" key="1">
    <source>
        <dbReference type="ARBA" id="ARBA00006962"/>
    </source>
</evidence>
<sequence>MRVLFTSCPGYGHFHPLVPLARALQDAGHEVAFALAESYRQVVEHSGFRHFTAGIDLSTSMDSREVMKGMESLLQQVRGSADGHLRHVTDMFVDTLAARMVPDLLRIAGQWRPDVIVRDLMEFGACVAAEHLGIACAVIQVGAMRPEDFHGERMTEHLNALRASVGLGPDPHQEMFYRFLHLCFAPPSYLGSAPLAPTTHYLRTSLFDQSGDERLPEWAERLGQGGRPVVYASLGTVFNKMQGPLRAILEALRDEPVELVMTVGRDQDPAGFGPQPAHIHVERYIPQTLLLPRCDLALLHAGYNSTTSALSHGLPLVLLPILADQPLNASRCEELGVARVLDVLALTPEAIRGAVREVLSVPSYREAARRFQRESRESPGIERAVWLLEQLAAGKTPTPGMAAR</sequence>
<keyword evidence="6" id="KW-1185">Reference proteome</keyword>
<evidence type="ECO:0000256" key="2">
    <source>
        <dbReference type="ARBA" id="ARBA00022676"/>
    </source>
</evidence>
<dbReference type="PANTHER" id="PTHR48050:SF13">
    <property type="entry name" value="STEROL 3-BETA-GLUCOSYLTRANSFERASE UGT80A2"/>
    <property type="match status" value="1"/>
</dbReference>
<organism evidence="5 6">
    <name type="scientific">Melittangium boletus DSM 14713</name>
    <dbReference type="NCBI Taxonomy" id="1294270"/>
    <lineage>
        <taxon>Bacteria</taxon>
        <taxon>Pseudomonadati</taxon>
        <taxon>Myxococcota</taxon>
        <taxon>Myxococcia</taxon>
        <taxon>Myxococcales</taxon>
        <taxon>Cystobacterineae</taxon>
        <taxon>Archangiaceae</taxon>
        <taxon>Melittangium</taxon>
    </lineage>
</organism>
<gene>
    <name evidence="5" type="ORF">MEBOL_004496</name>
</gene>
<evidence type="ECO:0000313" key="6">
    <source>
        <dbReference type="Proteomes" id="UP000217289"/>
    </source>
</evidence>
<name>A0A250IGS8_9BACT</name>
<comment type="similarity">
    <text evidence="1">Belongs to the glycosyltransferase 28 family.</text>
</comment>
<dbReference type="EMBL" id="CP022163">
    <property type="protein sequence ID" value="ATB31034.1"/>
    <property type="molecule type" value="Genomic_DNA"/>
</dbReference>
<reference evidence="5 6" key="1">
    <citation type="submission" date="2017-06" db="EMBL/GenBank/DDBJ databases">
        <authorList>
            <person name="Kim H.J."/>
            <person name="Triplett B.A."/>
        </authorList>
    </citation>
    <scope>NUCLEOTIDE SEQUENCE [LARGE SCALE GENOMIC DNA]</scope>
    <source>
        <strain evidence="5 6">DSM 14713</strain>
    </source>
</reference>
<dbReference type="FunFam" id="3.40.50.2000:FF:000072">
    <property type="entry name" value="Glycosyl transferase"/>
    <property type="match status" value="1"/>
</dbReference>
<dbReference type="InterPro" id="IPR002213">
    <property type="entry name" value="UDP_glucos_trans"/>
</dbReference>
<evidence type="ECO:0000313" key="5">
    <source>
        <dbReference type="EMBL" id="ATB31034.1"/>
    </source>
</evidence>
<dbReference type="GO" id="GO:0016758">
    <property type="term" value="F:hexosyltransferase activity"/>
    <property type="evidence" value="ECO:0007669"/>
    <property type="project" value="UniProtKB-ARBA"/>
</dbReference>
<dbReference type="GO" id="GO:0017000">
    <property type="term" value="P:antibiotic biosynthetic process"/>
    <property type="evidence" value="ECO:0007669"/>
    <property type="project" value="UniProtKB-ARBA"/>
</dbReference>
<dbReference type="InterPro" id="IPR050426">
    <property type="entry name" value="Glycosyltransferase_28"/>
</dbReference>
<dbReference type="InterPro" id="IPR048284">
    <property type="entry name" value="EryCIII-like_N"/>
</dbReference>
<proteinExistence type="inferred from homology"/>
<keyword evidence="3 5" id="KW-0808">Transferase</keyword>
<keyword evidence="2" id="KW-0328">Glycosyltransferase</keyword>
<dbReference type="Proteomes" id="UP000217289">
    <property type="component" value="Chromosome"/>
</dbReference>
<protein>
    <submittedName>
        <fullName evidence="5">Glycosyl transferase</fullName>
    </submittedName>
</protein>
<dbReference type="Gene3D" id="3.40.50.2000">
    <property type="entry name" value="Glycogen Phosphorylase B"/>
    <property type="match status" value="2"/>
</dbReference>
<dbReference type="KEGG" id="mbd:MEBOL_004496"/>
<dbReference type="OrthoDB" id="9805366at2"/>
<feature type="domain" description="Erythromycin biosynthesis protein CIII-like N-terminal" evidence="4">
    <location>
        <begin position="23"/>
        <end position="144"/>
    </location>
</feature>
<dbReference type="Pfam" id="PF21036">
    <property type="entry name" value="EryCIII-like_N"/>
    <property type="match status" value="1"/>
</dbReference>
<dbReference type="CDD" id="cd03784">
    <property type="entry name" value="GT1_Gtf-like"/>
    <property type="match status" value="1"/>
</dbReference>